<comment type="similarity">
    <text evidence="2">Belongs to the AB hydrolase superfamily. Epoxide hydrolase family.</text>
</comment>
<evidence type="ECO:0000313" key="4">
    <source>
        <dbReference type="EMBL" id="KAJ2932736.1"/>
    </source>
</evidence>
<feature type="domain" description="AB hydrolase-1" evidence="3">
    <location>
        <begin position="49"/>
        <end position="328"/>
    </location>
</feature>
<name>A0A9W8MJ98_9AGAR</name>
<dbReference type="Gene3D" id="3.40.50.1820">
    <property type="entry name" value="alpha/beta hydrolase"/>
    <property type="match status" value="1"/>
</dbReference>
<protein>
    <recommendedName>
        <fullName evidence="3">AB hydrolase-1 domain-containing protein</fullName>
    </recommendedName>
</protein>
<evidence type="ECO:0000256" key="1">
    <source>
        <dbReference type="ARBA" id="ARBA00022801"/>
    </source>
</evidence>
<evidence type="ECO:0000313" key="5">
    <source>
        <dbReference type="Proteomes" id="UP001140091"/>
    </source>
</evidence>
<comment type="caution">
    <text evidence="4">The sequence shown here is derived from an EMBL/GenBank/DDBJ whole genome shotgun (WGS) entry which is preliminary data.</text>
</comment>
<dbReference type="InterPro" id="IPR000639">
    <property type="entry name" value="Epox_hydrolase-like"/>
</dbReference>
<keyword evidence="1" id="KW-0378">Hydrolase</keyword>
<dbReference type="OrthoDB" id="408373at2759"/>
<organism evidence="4 5">
    <name type="scientific">Candolleomyces eurysporus</name>
    <dbReference type="NCBI Taxonomy" id="2828524"/>
    <lineage>
        <taxon>Eukaryota</taxon>
        <taxon>Fungi</taxon>
        <taxon>Dikarya</taxon>
        <taxon>Basidiomycota</taxon>
        <taxon>Agaricomycotina</taxon>
        <taxon>Agaricomycetes</taxon>
        <taxon>Agaricomycetidae</taxon>
        <taxon>Agaricales</taxon>
        <taxon>Agaricineae</taxon>
        <taxon>Psathyrellaceae</taxon>
        <taxon>Candolleomyces</taxon>
    </lineage>
</organism>
<dbReference type="InterPro" id="IPR029058">
    <property type="entry name" value="AB_hydrolase_fold"/>
</dbReference>
<sequence>MLPRRIKALTLPNVHHQTMESLLSSFKQFKVSRGFNYHYFFSAATAGKPTLLMMHGFPSLAIDWHHQITFFKAKGYGLVVPDMLGYGGTDKPEEYTQYLHSLLAQDMVDILDHEAVTDVIALGHDWGSRTASALAHLHPDRFIGFGFFAVGYSAPNTSTTYDQLQAQLTQFLGYNTFGYWEFFASPDAGEVILKHSESFWDVLYTKDTRTSKYNMCPPGAIRVFIESDSRTPRDPAMDQLHRIYDKEFTKAGFGGPLNYYKVAVSDEELEDGKKAPLENYKVQKPVFIGCTGRDVVCVPALAQATARQFCPQATIETFDAGHWVFSQAPNEVNSALEKWINSIVA</sequence>
<reference evidence="4" key="1">
    <citation type="submission" date="2022-06" db="EMBL/GenBank/DDBJ databases">
        <title>Genome Sequence of Candolleomyces eurysporus.</title>
        <authorList>
            <person name="Buettner E."/>
        </authorList>
    </citation>
    <scope>NUCLEOTIDE SEQUENCE</scope>
    <source>
        <strain evidence="4">VTCC 930004</strain>
    </source>
</reference>
<gene>
    <name evidence="4" type="ORF">H1R20_g4324</name>
</gene>
<proteinExistence type="inferred from homology"/>
<dbReference type="PRINTS" id="PR00412">
    <property type="entry name" value="EPOXHYDRLASE"/>
</dbReference>
<dbReference type="EMBL" id="JANBPK010000761">
    <property type="protein sequence ID" value="KAJ2932736.1"/>
    <property type="molecule type" value="Genomic_DNA"/>
</dbReference>
<evidence type="ECO:0000256" key="2">
    <source>
        <dbReference type="ARBA" id="ARBA00038334"/>
    </source>
</evidence>
<accession>A0A9W8MJ98</accession>
<dbReference type="GO" id="GO:0016787">
    <property type="term" value="F:hydrolase activity"/>
    <property type="evidence" value="ECO:0007669"/>
    <property type="project" value="UniProtKB-KW"/>
</dbReference>
<dbReference type="AlphaFoldDB" id="A0A9W8MJ98"/>
<dbReference type="Pfam" id="PF00561">
    <property type="entry name" value="Abhydrolase_1"/>
    <property type="match status" value="1"/>
</dbReference>
<evidence type="ECO:0000259" key="3">
    <source>
        <dbReference type="Pfam" id="PF00561"/>
    </source>
</evidence>
<dbReference type="InterPro" id="IPR000073">
    <property type="entry name" value="AB_hydrolase_1"/>
</dbReference>
<keyword evidence="5" id="KW-1185">Reference proteome</keyword>
<feature type="non-terminal residue" evidence="4">
    <location>
        <position position="1"/>
    </location>
</feature>
<dbReference type="PANTHER" id="PTHR43329">
    <property type="entry name" value="EPOXIDE HYDROLASE"/>
    <property type="match status" value="1"/>
</dbReference>
<dbReference type="SUPFAM" id="SSF53474">
    <property type="entry name" value="alpha/beta-Hydrolases"/>
    <property type="match status" value="1"/>
</dbReference>
<dbReference type="Proteomes" id="UP001140091">
    <property type="component" value="Unassembled WGS sequence"/>
</dbReference>